<comment type="subcellular location">
    <subcellularLocation>
        <location evidence="1">Cell outer membrane</location>
        <topology evidence="1">Multi-pass membrane protein</topology>
    </subcellularLocation>
</comment>
<dbReference type="Gene3D" id="2.40.170.20">
    <property type="entry name" value="TonB-dependent receptor, beta-barrel domain"/>
    <property type="match status" value="1"/>
</dbReference>
<dbReference type="SUPFAM" id="SSF56935">
    <property type="entry name" value="Porins"/>
    <property type="match status" value="1"/>
</dbReference>
<name>A0A5J4RSX5_9ZZZZ</name>
<accession>A0A5J4RSX5</accession>
<dbReference type="InterPro" id="IPR023997">
    <property type="entry name" value="TonB-dep_OMP_SusC/RagA_CS"/>
</dbReference>
<evidence type="ECO:0000256" key="4">
    <source>
        <dbReference type="ARBA" id="ARBA00023077"/>
    </source>
</evidence>
<keyword evidence="3" id="KW-0812">Transmembrane</keyword>
<dbReference type="FunFam" id="2.170.130.10:FF:000003">
    <property type="entry name" value="SusC/RagA family TonB-linked outer membrane protein"/>
    <property type="match status" value="1"/>
</dbReference>
<reference evidence="9" key="1">
    <citation type="submission" date="2019-03" db="EMBL/GenBank/DDBJ databases">
        <title>Single cell metagenomics reveals metabolic interactions within the superorganism composed of flagellate Streblomastix strix and complex community of Bacteroidetes bacteria on its surface.</title>
        <authorList>
            <person name="Treitli S.C."/>
            <person name="Kolisko M."/>
            <person name="Husnik F."/>
            <person name="Keeling P."/>
            <person name="Hampl V."/>
        </authorList>
    </citation>
    <scope>NUCLEOTIDE SEQUENCE</scope>
    <source>
        <strain evidence="9">STM</strain>
    </source>
</reference>
<dbReference type="NCBIfam" id="TIGR04057">
    <property type="entry name" value="SusC_RagA_signa"/>
    <property type="match status" value="1"/>
</dbReference>
<keyword evidence="6" id="KW-0998">Cell outer membrane</keyword>
<dbReference type="Pfam" id="PF07715">
    <property type="entry name" value="Plug"/>
    <property type="match status" value="1"/>
</dbReference>
<dbReference type="GO" id="GO:0009279">
    <property type="term" value="C:cell outer membrane"/>
    <property type="evidence" value="ECO:0007669"/>
    <property type="project" value="UniProtKB-SubCell"/>
</dbReference>
<evidence type="ECO:0000256" key="3">
    <source>
        <dbReference type="ARBA" id="ARBA00022692"/>
    </source>
</evidence>
<organism evidence="9">
    <name type="scientific">termite gut metagenome</name>
    <dbReference type="NCBI Taxonomy" id="433724"/>
    <lineage>
        <taxon>unclassified sequences</taxon>
        <taxon>metagenomes</taxon>
        <taxon>organismal metagenomes</taxon>
    </lineage>
</organism>
<evidence type="ECO:0000259" key="8">
    <source>
        <dbReference type="Pfam" id="PF07715"/>
    </source>
</evidence>
<dbReference type="NCBIfam" id="TIGR04056">
    <property type="entry name" value="OMP_RagA_SusC"/>
    <property type="match status" value="1"/>
</dbReference>
<dbReference type="PROSITE" id="PS52016">
    <property type="entry name" value="TONB_DEPENDENT_REC_3"/>
    <property type="match status" value="1"/>
</dbReference>
<proteinExistence type="predicted"/>
<dbReference type="InterPro" id="IPR000531">
    <property type="entry name" value="Beta-barrel_TonB"/>
</dbReference>
<keyword evidence="5" id="KW-0472">Membrane</keyword>
<dbReference type="Gene3D" id="2.170.130.10">
    <property type="entry name" value="TonB-dependent receptor, plug domain"/>
    <property type="match status" value="1"/>
</dbReference>
<protein>
    <submittedName>
        <fullName evidence="9">TonB-dependent receptor SusC</fullName>
    </submittedName>
</protein>
<evidence type="ECO:0000256" key="2">
    <source>
        <dbReference type="ARBA" id="ARBA00022448"/>
    </source>
</evidence>
<dbReference type="InterPro" id="IPR039426">
    <property type="entry name" value="TonB-dep_rcpt-like"/>
</dbReference>
<dbReference type="InterPro" id="IPR023996">
    <property type="entry name" value="TonB-dep_OMP_SusC/RagA"/>
</dbReference>
<sequence>MNWSLDKESNVFLLVGYLTQEIKMGGQHVINVQMKEDMQRLEEVVVVGYGTQRKGEVASAITSVKSENFIKVPSPDAAQMIRGQVAGLSVISSDANPTSTSQIALRGITTLKSSTSPLILIDGIPGDLITVSPDDIEQIDVLKDGSAAAIYGTRGKNGVIIITTKNAKGEMPTTVDVNAYLSTQQITRKLPFMTIDQYLEKVAQGRPGAQDNGGRVNYLDEVLQTPLTQIYNISLRGGSRTTNYTASFEYRGLVGIIKRSNNQMIYPRVEVTHRMFDNKLKINASLSGYQQIYFAGSDGGSYNNGIYRNALTYNPTDPIKDANGVWSESPSKTDYFNPLALLWEVEGQHQSTNLRMYSSIIFTPIEGLDIKFLASSNTYNQVRGYYETQKHISAIRDNRNGYASRGTTRSVNDLSELTVQYNKTLLTDHIFTLLGGYSWMNTNYQNYWMQNWDFPSDDYTYNSMQSGQALRDGRANDNSEQRENKLIGYFGRLNYSYKGKYILAASVRYEGSSKFGTNHKWCTFPAASVAWNIKGENFLEDVNVLSTLKFRVGFGITGTEPSDPYMSLNTLSFGDYAYVNGAWIKSIRPASNPNPDLRWEKKEETNIGLDFGFFDERLTGSIDFYNRNTKDLLWDYTVPSPPYIFSSMTANAGSMRNRGIEVSLRAIPIQTTDFQWVTNANYST</sequence>
<feature type="domain" description="TonB-dependent receptor-like beta-barrel" evidence="7">
    <location>
        <begin position="300"/>
        <end position="682"/>
    </location>
</feature>
<dbReference type="InterPro" id="IPR036942">
    <property type="entry name" value="Beta-barrel_TonB_sf"/>
</dbReference>
<evidence type="ECO:0000259" key="7">
    <source>
        <dbReference type="Pfam" id="PF00593"/>
    </source>
</evidence>
<dbReference type="EMBL" id="SNRY01000825">
    <property type="protein sequence ID" value="KAA6336123.1"/>
    <property type="molecule type" value="Genomic_DNA"/>
</dbReference>
<gene>
    <name evidence="9" type="ORF">EZS27_015699</name>
</gene>
<dbReference type="AlphaFoldDB" id="A0A5J4RSX5"/>
<evidence type="ECO:0000313" key="9">
    <source>
        <dbReference type="EMBL" id="KAA6336123.1"/>
    </source>
</evidence>
<keyword evidence="4" id="KW-0798">TonB box</keyword>
<dbReference type="InterPro" id="IPR012910">
    <property type="entry name" value="Plug_dom"/>
</dbReference>
<evidence type="ECO:0000256" key="1">
    <source>
        <dbReference type="ARBA" id="ARBA00004571"/>
    </source>
</evidence>
<keyword evidence="9" id="KW-0675">Receptor</keyword>
<keyword evidence="2" id="KW-0813">Transport</keyword>
<evidence type="ECO:0000256" key="6">
    <source>
        <dbReference type="ARBA" id="ARBA00023237"/>
    </source>
</evidence>
<dbReference type="Pfam" id="PF00593">
    <property type="entry name" value="TonB_dep_Rec_b-barrel"/>
    <property type="match status" value="1"/>
</dbReference>
<feature type="domain" description="TonB-dependent receptor plug" evidence="8">
    <location>
        <begin position="55"/>
        <end position="159"/>
    </location>
</feature>
<comment type="caution">
    <text evidence="9">The sequence shown here is derived from an EMBL/GenBank/DDBJ whole genome shotgun (WGS) entry which is preliminary data.</text>
</comment>
<evidence type="ECO:0000256" key="5">
    <source>
        <dbReference type="ARBA" id="ARBA00023136"/>
    </source>
</evidence>
<dbReference type="InterPro" id="IPR037066">
    <property type="entry name" value="Plug_dom_sf"/>
</dbReference>